<evidence type="ECO:0000256" key="1">
    <source>
        <dbReference type="SAM" id="MobiDB-lite"/>
    </source>
</evidence>
<evidence type="ECO:0000313" key="3">
    <source>
        <dbReference type="Proteomes" id="UP000054018"/>
    </source>
</evidence>
<feature type="compositionally biased region" description="Basic residues" evidence="1">
    <location>
        <begin position="154"/>
        <end position="164"/>
    </location>
</feature>
<evidence type="ECO:0000313" key="2">
    <source>
        <dbReference type="EMBL" id="KIK17574.1"/>
    </source>
</evidence>
<feature type="region of interest" description="Disordered" evidence="1">
    <location>
        <begin position="1"/>
        <end position="41"/>
    </location>
</feature>
<reference evidence="3" key="2">
    <citation type="submission" date="2015-01" db="EMBL/GenBank/DDBJ databases">
        <title>Evolutionary Origins and Diversification of the Mycorrhizal Mutualists.</title>
        <authorList>
            <consortium name="DOE Joint Genome Institute"/>
            <consortium name="Mycorrhizal Genomics Consortium"/>
            <person name="Kohler A."/>
            <person name="Kuo A."/>
            <person name="Nagy L.G."/>
            <person name="Floudas D."/>
            <person name="Copeland A."/>
            <person name="Barry K.W."/>
            <person name="Cichocki N."/>
            <person name="Veneault-Fourrey C."/>
            <person name="LaButti K."/>
            <person name="Lindquist E.A."/>
            <person name="Lipzen A."/>
            <person name="Lundell T."/>
            <person name="Morin E."/>
            <person name="Murat C."/>
            <person name="Riley R."/>
            <person name="Ohm R."/>
            <person name="Sun H."/>
            <person name="Tunlid A."/>
            <person name="Henrissat B."/>
            <person name="Grigoriev I.V."/>
            <person name="Hibbett D.S."/>
            <person name="Martin F."/>
        </authorList>
    </citation>
    <scope>NUCLEOTIDE SEQUENCE [LARGE SCALE GENOMIC DNA]</scope>
    <source>
        <strain evidence="3">441</strain>
    </source>
</reference>
<reference evidence="2 3" key="1">
    <citation type="submission" date="2014-04" db="EMBL/GenBank/DDBJ databases">
        <authorList>
            <consortium name="DOE Joint Genome Institute"/>
            <person name="Kuo A."/>
            <person name="Kohler A."/>
            <person name="Costa M.D."/>
            <person name="Nagy L.G."/>
            <person name="Floudas D."/>
            <person name="Copeland A."/>
            <person name="Barry K.W."/>
            <person name="Cichocki N."/>
            <person name="Veneault-Fourrey C."/>
            <person name="LaButti K."/>
            <person name="Lindquist E.A."/>
            <person name="Lipzen A."/>
            <person name="Lundell T."/>
            <person name="Morin E."/>
            <person name="Murat C."/>
            <person name="Sun H."/>
            <person name="Tunlid A."/>
            <person name="Henrissat B."/>
            <person name="Grigoriev I.V."/>
            <person name="Hibbett D.S."/>
            <person name="Martin F."/>
            <person name="Nordberg H.P."/>
            <person name="Cantor M.N."/>
            <person name="Hua S.X."/>
        </authorList>
    </citation>
    <scope>NUCLEOTIDE SEQUENCE [LARGE SCALE GENOMIC DNA]</scope>
    <source>
        <strain evidence="2 3">441</strain>
    </source>
</reference>
<name>A0A0C9YU56_9AGAM</name>
<feature type="compositionally biased region" description="Basic and acidic residues" evidence="1">
    <location>
        <begin position="369"/>
        <end position="381"/>
    </location>
</feature>
<dbReference type="STRING" id="765257.A0A0C9YU56"/>
<dbReference type="Proteomes" id="UP000054018">
    <property type="component" value="Unassembled WGS sequence"/>
</dbReference>
<organism evidence="2 3">
    <name type="scientific">Pisolithus microcarpus 441</name>
    <dbReference type="NCBI Taxonomy" id="765257"/>
    <lineage>
        <taxon>Eukaryota</taxon>
        <taxon>Fungi</taxon>
        <taxon>Dikarya</taxon>
        <taxon>Basidiomycota</taxon>
        <taxon>Agaricomycotina</taxon>
        <taxon>Agaricomycetes</taxon>
        <taxon>Agaricomycetidae</taxon>
        <taxon>Boletales</taxon>
        <taxon>Sclerodermatineae</taxon>
        <taxon>Pisolithaceae</taxon>
        <taxon>Pisolithus</taxon>
    </lineage>
</organism>
<keyword evidence="3" id="KW-1185">Reference proteome</keyword>
<protein>
    <submittedName>
        <fullName evidence="2">Uncharacterized protein</fullName>
    </submittedName>
</protein>
<sequence length="443" mass="48986">MVTTTRPVPKVAVEESKAQRIQRQQARFRDRGGTFIPSDKNPLADILLARTVTGESPSKAKSLHSSKTERLLPTASPVRRTAVLSPSRDSSNAARPKGTGSLSEKTFQENSSVPGSSKAAKRVVESVRKKGSKKRKTTHVEDISADENEESKPSRKPKARRPKKSAQDNIATPKRKARTTAVPVVKKGAVESEDEQTLVEAPQKAGSRGKKRKSVVIEDTYDMSGDDHPATTRKRVSRLQKTFEKFPSSRRTLESTRKESEGDQLEVTCESSTSKRRPPDSDTARKKSEKTPRSTSNSRKAGDAEVEFKKPPKGKTSVLPQEDATEQPVVKKRDKGRVPKVEGSVGNELDDDVFRPRKRKKAVPVQENQDDRPLEVEEIESKLLPSSKLKENTVRAPSTNPKAKPTSRKPSKGPPPDLLERIKTIATNHRPVDDEPDPLDCLS</sequence>
<proteinExistence type="predicted"/>
<feature type="compositionally biased region" description="Basic and acidic residues" evidence="1">
    <location>
        <begin position="300"/>
        <end position="310"/>
    </location>
</feature>
<accession>A0A0C9YU56</accession>
<feature type="compositionally biased region" description="Acidic residues" evidence="1">
    <location>
        <begin position="434"/>
        <end position="443"/>
    </location>
</feature>
<dbReference type="EMBL" id="KN833824">
    <property type="protein sequence ID" value="KIK17574.1"/>
    <property type="molecule type" value="Genomic_DNA"/>
</dbReference>
<feature type="compositionally biased region" description="Basic and acidic residues" evidence="1">
    <location>
        <begin position="277"/>
        <end position="292"/>
    </location>
</feature>
<dbReference type="OrthoDB" id="3047765at2759"/>
<feature type="compositionally biased region" description="Basic and acidic residues" evidence="1">
    <location>
        <begin position="251"/>
        <end position="261"/>
    </location>
</feature>
<feature type="compositionally biased region" description="Polar residues" evidence="1">
    <location>
        <begin position="100"/>
        <end position="115"/>
    </location>
</feature>
<feature type="region of interest" description="Disordered" evidence="1">
    <location>
        <begin position="53"/>
        <end position="443"/>
    </location>
</feature>
<dbReference type="AlphaFoldDB" id="A0A0C9YU56"/>
<dbReference type="HOGENOM" id="CLU_050257_0_0_1"/>
<gene>
    <name evidence="2" type="ORF">PISMIDRAFT_15003</name>
</gene>